<dbReference type="SMART" id="SM00318">
    <property type="entry name" value="SNc"/>
    <property type="match status" value="1"/>
</dbReference>
<dbReference type="Pfam" id="PF00565">
    <property type="entry name" value="SNase"/>
    <property type="match status" value="1"/>
</dbReference>
<evidence type="ECO:0000256" key="3">
    <source>
        <dbReference type="ARBA" id="ARBA00022801"/>
    </source>
</evidence>
<dbReference type="InterPro" id="IPR016071">
    <property type="entry name" value="Staphylococal_nuclease_OB-fold"/>
</dbReference>
<evidence type="ECO:0000256" key="2">
    <source>
        <dbReference type="ARBA" id="ARBA00022759"/>
    </source>
</evidence>
<dbReference type="PANTHER" id="PTHR12302">
    <property type="entry name" value="EBNA2 BINDING PROTEIN P100"/>
    <property type="match status" value="1"/>
</dbReference>
<organism evidence="6 7">
    <name type="scientific">Caldovatus aquaticus</name>
    <dbReference type="NCBI Taxonomy" id="2865671"/>
    <lineage>
        <taxon>Bacteria</taxon>
        <taxon>Pseudomonadati</taxon>
        <taxon>Pseudomonadota</taxon>
        <taxon>Alphaproteobacteria</taxon>
        <taxon>Acetobacterales</taxon>
        <taxon>Roseomonadaceae</taxon>
        <taxon>Caldovatus</taxon>
    </lineage>
</organism>
<evidence type="ECO:0000313" key="6">
    <source>
        <dbReference type="EMBL" id="MBW8270432.1"/>
    </source>
</evidence>
<dbReference type="PROSITE" id="PS50830">
    <property type="entry name" value="TNASE_3"/>
    <property type="match status" value="1"/>
</dbReference>
<feature type="domain" description="TNase-like" evidence="5">
    <location>
        <begin position="1"/>
        <end position="116"/>
    </location>
</feature>
<dbReference type="SUPFAM" id="SSF50199">
    <property type="entry name" value="Staphylococcal nuclease"/>
    <property type="match status" value="1"/>
</dbReference>
<dbReference type="InterPro" id="IPR035437">
    <property type="entry name" value="SNase_OB-fold_sf"/>
</dbReference>
<dbReference type="PANTHER" id="PTHR12302:SF3">
    <property type="entry name" value="SERINE_THREONINE-PROTEIN KINASE 31"/>
    <property type="match status" value="1"/>
</dbReference>
<evidence type="ECO:0000256" key="4">
    <source>
        <dbReference type="SAM" id="MobiDB-lite"/>
    </source>
</evidence>
<dbReference type="EMBL" id="JAHZUY010000039">
    <property type="protein sequence ID" value="MBW8270432.1"/>
    <property type="molecule type" value="Genomic_DNA"/>
</dbReference>
<keyword evidence="1" id="KW-0540">Nuclease</keyword>
<keyword evidence="2" id="KW-0255">Endonuclease</keyword>
<dbReference type="InterPro" id="IPR002071">
    <property type="entry name" value="Thermonucl_AS"/>
</dbReference>
<dbReference type="Gene3D" id="2.40.50.90">
    <property type="match status" value="1"/>
</dbReference>
<dbReference type="PROSITE" id="PS01123">
    <property type="entry name" value="TNASE_1"/>
    <property type="match status" value="1"/>
</dbReference>
<evidence type="ECO:0000259" key="5">
    <source>
        <dbReference type="PROSITE" id="PS50830"/>
    </source>
</evidence>
<name>A0ABS7F497_9PROT</name>
<keyword evidence="7" id="KW-1185">Reference proteome</keyword>
<reference evidence="6 7" key="1">
    <citation type="submission" date="2021-08" db="EMBL/GenBank/DDBJ databases">
        <title>Caldovatus sediminis gen. nov., sp. nov., a moderately thermophilic bacterium isolated from a hot spring.</title>
        <authorList>
            <person name="Hu C.-J."/>
            <person name="Li W.-J."/>
            <person name="Xian W.-D."/>
        </authorList>
    </citation>
    <scope>NUCLEOTIDE SEQUENCE [LARGE SCALE GENOMIC DNA]</scope>
    <source>
        <strain evidence="6 7">SYSU G05006</strain>
    </source>
</reference>
<feature type="region of interest" description="Disordered" evidence="4">
    <location>
        <begin position="211"/>
        <end position="293"/>
    </location>
</feature>
<gene>
    <name evidence="6" type="ORF">K1J50_13170</name>
</gene>
<dbReference type="InterPro" id="IPR008613">
    <property type="entry name" value="Excalibur_Ca-bd_domain"/>
</dbReference>
<sequence length="293" mass="30602">MVGVSDGDTLTLLTGERRQVRVRLAGIDAPESGQTYGSRARQALSALAFGRQARVVVQDTDSYGRAVGRVYVGSHDVNAEMVRLGAAWVYRQDNRDPSLLRLETEARAAQRGLWALPEAARTPPWEWRAAVRGGPSLPAATLAAPSRAGPAGGFPCGAKRYCRETTSCAEARFHLERCGQTRLDGDRDGVPCEGCAGRAATPAAPARCALRRDGVPRPAPPPGASRRGAAFCRVRRPRGREAAPLGGCSTAAVPRGSSGRAQAGRPESRRAGGASSSAPPAPVASGHEPSGVP</sequence>
<keyword evidence="3" id="KW-0378">Hydrolase</keyword>
<evidence type="ECO:0000256" key="1">
    <source>
        <dbReference type="ARBA" id="ARBA00022722"/>
    </source>
</evidence>
<proteinExistence type="predicted"/>
<dbReference type="Pfam" id="PF05901">
    <property type="entry name" value="Excalibur"/>
    <property type="match status" value="1"/>
</dbReference>
<dbReference type="RefSeq" id="WP_220118170.1">
    <property type="nucleotide sequence ID" value="NZ_JAHZUY010000039.1"/>
</dbReference>
<accession>A0ABS7F497</accession>
<comment type="caution">
    <text evidence="6">The sequence shown here is derived from an EMBL/GenBank/DDBJ whole genome shotgun (WGS) entry which is preliminary data.</text>
</comment>
<dbReference type="Proteomes" id="UP001519924">
    <property type="component" value="Unassembled WGS sequence"/>
</dbReference>
<evidence type="ECO:0000313" key="7">
    <source>
        <dbReference type="Proteomes" id="UP001519924"/>
    </source>
</evidence>
<protein>
    <submittedName>
        <fullName evidence="6">Thermonuclease family protein</fullName>
    </submittedName>
</protein>
<feature type="compositionally biased region" description="Low complexity" evidence="4">
    <location>
        <begin position="271"/>
        <end position="286"/>
    </location>
</feature>